<feature type="region of interest" description="Disordered" evidence="1">
    <location>
        <begin position="372"/>
        <end position="400"/>
    </location>
</feature>
<feature type="compositionally biased region" description="Basic and acidic residues" evidence="1">
    <location>
        <begin position="1"/>
        <end position="16"/>
    </location>
</feature>
<sequence length="400" mass="45716">MKREKNCDTDSKEVFAEKQGNQPITENDHVPRRKLWHSLEVFSQLVGDASWLLLGDFNDILSTTECEGGMVGNSPAIMEFQDCMTKIAIMDLHYDGIQFTWAGSPHGVGVVKKLDRALVNPNFLTKFKGAKCTFLNRGTSDHSPILVKFEDVQKWVEKVAGVRMFQIMQKMYNMKPLFRKAAWDSRNLCDTVQGLAESLKQIQFELDAAPFNEHWKLQEAKRLRDYREAALEEDPLVACWSFENQVMVDQFVGFYKKMLGTEAQWAPLSKFVSSREIAGLGFNRLDTVADCVVGNQGWFLFEGDFLVLQRHYKLGGFFGGWFGGYVEVGGVCGVQWIVLILENKSLKRFLIQHLTYTRCHFREDASSLRLQDESGLNKTEERVIPKDDKKVEDDNRAPSP</sequence>
<evidence type="ECO:0000313" key="3">
    <source>
        <dbReference type="Proteomes" id="UP001237642"/>
    </source>
</evidence>
<evidence type="ECO:0000256" key="1">
    <source>
        <dbReference type="SAM" id="MobiDB-lite"/>
    </source>
</evidence>
<dbReference type="InterPro" id="IPR036691">
    <property type="entry name" value="Endo/exonu/phosph_ase_sf"/>
</dbReference>
<organism evidence="2 3">
    <name type="scientific">Heracleum sosnowskyi</name>
    <dbReference type="NCBI Taxonomy" id="360622"/>
    <lineage>
        <taxon>Eukaryota</taxon>
        <taxon>Viridiplantae</taxon>
        <taxon>Streptophyta</taxon>
        <taxon>Embryophyta</taxon>
        <taxon>Tracheophyta</taxon>
        <taxon>Spermatophyta</taxon>
        <taxon>Magnoliopsida</taxon>
        <taxon>eudicotyledons</taxon>
        <taxon>Gunneridae</taxon>
        <taxon>Pentapetalae</taxon>
        <taxon>asterids</taxon>
        <taxon>campanulids</taxon>
        <taxon>Apiales</taxon>
        <taxon>Apiaceae</taxon>
        <taxon>Apioideae</taxon>
        <taxon>apioid superclade</taxon>
        <taxon>Tordylieae</taxon>
        <taxon>Tordyliinae</taxon>
        <taxon>Heracleum</taxon>
    </lineage>
</organism>
<dbReference type="AlphaFoldDB" id="A0AAD8MR79"/>
<dbReference type="EMBL" id="JAUIZM010000004">
    <property type="protein sequence ID" value="KAK1386535.1"/>
    <property type="molecule type" value="Genomic_DNA"/>
</dbReference>
<protein>
    <submittedName>
        <fullName evidence="2">Uncharacterized protein</fullName>
    </submittedName>
</protein>
<feature type="region of interest" description="Disordered" evidence="1">
    <location>
        <begin position="1"/>
        <end position="26"/>
    </location>
</feature>
<gene>
    <name evidence="2" type="ORF">POM88_014713</name>
</gene>
<keyword evidence="3" id="KW-1185">Reference proteome</keyword>
<dbReference type="Proteomes" id="UP001237642">
    <property type="component" value="Unassembled WGS sequence"/>
</dbReference>
<proteinExistence type="predicted"/>
<reference evidence="2" key="2">
    <citation type="submission" date="2023-05" db="EMBL/GenBank/DDBJ databases">
        <authorList>
            <person name="Schelkunov M.I."/>
        </authorList>
    </citation>
    <scope>NUCLEOTIDE SEQUENCE</scope>
    <source>
        <strain evidence="2">Hsosn_3</strain>
        <tissue evidence="2">Leaf</tissue>
    </source>
</reference>
<feature type="compositionally biased region" description="Basic and acidic residues" evidence="1">
    <location>
        <begin position="378"/>
        <end position="400"/>
    </location>
</feature>
<dbReference type="SUPFAM" id="SSF56219">
    <property type="entry name" value="DNase I-like"/>
    <property type="match status" value="1"/>
</dbReference>
<comment type="caution">
    <text evidence="2">The sequence shown here is derived from an EMBL/GenBank/DDBJ whole genome shotgun (WGS) entry which is preliminary data.</text>
</comment>
<name>A0AAD8MR79_9APIA</name>
<dbReference type="Gene3D" id="3.60.10.10">
    <property type="entry name" value="Endonuclease/exonuclease/phosphatase"/>
    <property type="match status" value="1"/>
</dbReference>
<reference evidence="2" key="1">
    <citation type="submission" date="2023-02" db="EMBL/GenBank/DDBJ databases">
        <title>Genome of toxic invasive species Heracleum sosnowskyi carries increased number of genes despite the absence of recent whole-genome duplications.</title>
        <authorList>
            <person name="Schelkunov M."/>
            <person name="Shtratnikova V."/>
            <person name="Makarenko M."/>
            <person name="Klepikova A."/>
            <person name="Omelchenko D."/>
            <person name="Novikova G."/>
            <person name="Obukhova E."/>
            <person name="Bogdanov V."/>
            <person name="Penin A."/>
            <person name="Logacheva M."/>
        </authorList>
    </citation>
    <scope>NUCLEOTIDE SEQUENCE</scope>
    <source>
        <strain evidence="2">Hsosn_3</strain>
        <tissue evidence="2">Leaf</tissue>
    </source>
</reference>
<accession>A0AAD8MR79</accession>
<evidence type="ECO:0000313" key="2">
    <source>
        <dbReference type="EMBL" id="KAK1386535.1"/>
    </source>
</evidence>
<dbReference type="PANTHER" id="PTHR33710">
    <property type="entry name" value="BNAC02G09200D PROTEIN"/>
    <property type="match status" value="1"/>
</dbReference>
<dbReference type="PANTHER" id="PTHR33710:SF71">
    <property type="entry name" value="ENDONUCLEASE_EXONUCLEASE_PHOSPHATASE DOMAIN-CONTAINING PROTEIN"/>
    <property type="match status" value="1"/>
</dbReference>